<dbReference type="SMART" id="SM00256">
    <property type="entry name" value="FBOX"/>
    <property type="match status" value="1"/>
</dbReference>
<proteinExistence type="predicted"/>
<accession>A0A835FA07</accession>
<dbReference type="PANTHER" id="PTHR35546:SF105">
    <property type="entry name" value="OS05G0139200 PROTEIN"/>
    <property type="match status" value="1"/>
</dbReference>
<dbReference type="EMBL" id="JACEFO010001605">
    <property type="protein sequence ID" value="KAF8732063.1"/>
    <property type="molecule type" value="Genomic_DNA"/>
</dbReference>
<dbReference type="Pfam" id="PF00646">
    <property type="entry name" value="F-box"/>
    <property type="match status" value="1"/>
</dbReference>
<comment type="caution">
    <text evidence="2">The sequence shown here is derived from an EMBL/GenBank/DDBJ whole genome shotgun (WGS) entry which is preliminary data.</text>
</comment>
<dbReference type="InterPro" id="IPR036047">
    <property type="entry name" value="F-box-like_dom_sf"/>
</dbReference>
<feature type="domain" description="F-box" evidence="1">
    <location>
        <begin position="97"/>
        <end position="144"/>
    </location>
</feature>
<keyword evidence="3" id="KW-1185">Reference proteome</keyword>
<reference evidence="2" key="1">
    <citation type="submission" date="2020-07" db="EMBL/GenBank/DDBJ databases">
        <title>Genome sequence and genetic diversity analysis of an under-domesticated orphan crop, white fonio (Digitaria exilis).</title>
        <authorList>
            <person name="Bennetzen J.L."/>
            <person name="Chen S."/>
            <person name="Ma X."/>
            <person name="Wang X."/>
            <person name="Yssel A.E.J."/>
            <person name="Chaluvadi S.R."/>
            <person name="Johnson M."/>
            <person name="Gangashetty P."/>
            <person name="Hamidou F."/>
            <person name="Sanogo M.D."/>
            <person name="Zwaenepoel A."/>
            <person name="Wallace J."/>
            <person name="Van De Peer Y."/>
            <person name="Van Deynze A."/>
        </authorList>
    </citation>
    <scope>NUCLEOTIDE SEQUENCE</scope>
    <source>
        <tissue evidence="2">Leaves</tissue>
    </source>
</reference>
<evidence type="ECO:0000313" key="3">
    <source>
        <dbReference type="Proteomes" id="UP000636709"/>
    </source>
</evidence>
<dbReference type="Gene3D" id="1.20.1280.50">
    <property type="match status" value="1"/>
</dbReference>
<dbReference type="OrthoDB" id="601668at2759"/>
<dbReference type="PANTHER" id="PTHR35546">
    <property type="entry name" value="F-BOX PROTEIN INTERACTION DOMAIN PROTEIN-RELATED"/>
    <property type="match status" value="1"/>
</dbReference>
<evidence type="ECO:0000259" key="1">
    <source>
        <dbReference type="PROSITE" id="PS50181"/>
    </source>
</evidence>
<dbReference type="Proteomes" id="UP000636709">
    <property type="component" value="Unassembled WGS sequence"/>
</dbReference>
<name>A0A835FA07_9POAL</name>
<dbReference type="AlphaFoldDB" id="A0A835FA07"/>
<dbReference type="SUPFAM" id="SSF81383">
    <property type="entry name" value="F-box domain"/>
    <property type="match status" value="1"/>
</dbReference>
<dbReference type="InterPro" id="IPR055290">
    <property type="entry name" value="At3g26010-like"/>
</dbReference>
<sequence>MGPSRASDTWDIHVASIQAIEGLPILTTRNTFTSKQRRAAAAFVDPDRLRPQRRYAPAQPCTSRPHASSIPTLMSPYPALLRSQLVPDGGMDSAKRSAGAGCLPDDVLVEILSLLPAKFLYRSKCVSKAWHDLITDRLRCGKKLPLTLEGFFYGYGSNDDGWGSNKDDEVCLNSPDEVDGCFINLLGKPSPLFDASLSFLRNQQPSSEVDFEYLANYNYLTLLDSCNGLLLFAKNTRDTRLVFPSIPQGYIMCYPATEHWVHVPSSGFPMTGWGGSSDDDGETDDELWDMSYETHLILDPVVSSHFQLIELCVGCEGTAVSTFSSETKQWGDRLSEWEGLKKGGDRDFLLDTIDSGRGSTFFNNMLHLIVSPSSTGPELIVAVDRKGKICRVSRWLENRGFPVFVGQSKGLLHCISVSGHADGNSRNMTELSIWVLEDYDAEVWNLKHTVSFLDLFGRRACQFYSDYNVATIHPDHNLVFFVEDYKLISYDMDRKEVGVLCNVGRDYMRIIPYFPYFSELPALSKKNFELLPFKVRSSNDGVLYY</sequence>
<protein>
    <recommendedName>
        <fullName evidence="1">F-box domain-containing protein</fullName>
    </recommendedName>
</protein>
<evidence type="ECO:0000313" key="2">
    <source>
        <dbReference type="EMBL" id="KAF8732063.1"/>
    </source>
</evidence>
<dbReference type="InterPro" id="IPR001810">
    <property type="entry name" value="F-box_dom"/>
</dbReference>
<organism evidence="2 3">
    <name type="scientific">Digitaria exilis</name>
    <dbReference type="NCBI Taxonomy" id="1010633"/>
    <lineage>
        <taxon>Eukaryota</taxon>
        <taxon>Viridiplantae</taxon>
        <taxon>Streptophyta</taxon>
        <taxon>Embryophyta</taxon>
        <taxon>Tracheophyta</taxon>
        <taxon>Spermatophyta</taxon>
        <taxon>Magnoliopsida</taxon>
        <taxon>Liliopsida</taxon>
        <taxon>Poales</taxon>
        <taxon>Poaceae</taxon>
        <taxon>PACMAD clade</taxon>
        <taxon>Panicoideae</taxon>
        <taxon>Panicodae</taxon>
        <taxon>Paniceae</taxon>
        <taxon>Anthephorinae</taxon>
        <taxon>Digitaria</taxon>
    </lineage>
</organism>
<gene>
    <name evidence="2" type="ORF">HU200_016019</name>
</gene>
<dbReference type="PROSITE" id="PS50181">
    <property type="entry name" value="FBOX"/>
    <property type="match status" value="1"/>
</dbReference>